<feature type="domain" description="Putative restriction endonuclease" evidence="1">
    <location>
        <begin position="12"/>
        <end position="176"/>
    </location>
</feature>
<dbReference type="EMBL" id="CP017599">
    <property type="protein sequence ID" value="AOX02028.1"/>
    <property type="molecule type" value="Genomic_DNA"/>
</dbReference>
<accession>A0A1D8TWL1</accession>
<proteinExistence type="predicted"/>
<dbReference type="InterPro" id="IPR012296">
    <property type="entry name" value="Nuclease_put_TT1808"/>
</dbReference>
<dbReference type="PANTHER" id="PTHR36558">
    <property type="entry name" value="GLR1098 PROTEIN"/>
    <property type="match status" value="1"/>
</dbReference>
<gene>
    <name evidence="2" type="ORF">BJP34_23655</name>
</gene>
<evidence type="ECO:0000313" key="2">
    <source>
        <dbReference type="EMBL" id="AOX02028.1"/>
    </source>
</evidence>
<reference evidence="3" key="1">
    <citation type="submission" date="2016-10" db="EMBL/GenBank/DDBJ databases">
        <title>Comparative genomics uncovers the prolific and rare metabolic potential of the cyanobacterial genus Moorea.</title>
        <authorList>
            <person name="Leao T."/>
            <person name="Castelao G."/>
            <person name="Korobeynikov A."/>
            <person name="Monroe E.A."/>
            <person name="Podell S."/>
            <person name="Glukhov E."/>
            <person name="Allen E."/>
            <person name="Gerwick W.H."/>
            <person name="Gerwick L."/>
        </authorList>
    </citation>
    <scope>NUCLEOTIDE SEQUENCE [LARGE SCALE GENOMIC DNA]</scope>
    <source>
        <strain evidence="3">PAL-8-15-08-1</strain>
    </source>
</reference>
<evidence type="ECO:0000313" key="3">
    <source>
        <dbReference type="Proteomes" id="UP000177870"/>
    </source>
</evidence>
<dbReference type="InterPro" id="IPR011335">
    <property type="entry name" value="Restrct_endonuc-II-like"/>
</dbReference>
<sequence length="195" mass="22769">MQLISEPKYYSPEDYLKLEETAEYKSEYRDGEIIPITGGTTNHNQIALNIATLFKLGLKGKEYKVYIGDVRLWIPRYRQYTYPDVMVIQGEPVYTGKGTTTVTNPMLIVEVLSNSTKNYDQGDKFLYYRSISEFKEYILIEQSEYRLLQYNKTATNQWQFTEYESENSVISLNSLELSVSFPDIYEGVNFQLTQD</sequence>
<dbReference type="STRING" id="1458985.BJP34_23655"/>
<dbReference type="Pfam" id="PF05685">
    <property type="entry name" value="Uma2"/>
    <property type="match status" value="1"/>
</dbReference>
<dbReference type="PANTHER" id="PTHR36558:SF1">
    <property type="entry name" value="RESTRICTION ENDONUCLEASE DOMAIN-CONTAINING PROTEIN-RELATED"/>
    <property type="match status" value="1"/>
</dbReference>
<dbReference type="AlphaFoldDB" id="A0A1D8TWL1"/>
<name>A0A1D8TWL1_9CYAN</name>
<dbReference type="RefSeq" id="WP_070394455.1">
    <property type="nucleotide sequence ID" value="NZ_CP017599.1"/>
</dbReference>
<dbReference type="InterPro" id="IPR008538">
    <property type="entry name" value="Uma2"/>
</dbReference>
<dbReference type="Gene3D" id="3.90.1570.10">
    <property type="entry name" value="tt1808, chain A"/>
    <property type="match status" value="1"/>
</dbReference>
<dbReference type="KEGG" id="mpro:BJP34_23655"/>
<evidence type="ECO:0000259" key="1">
    <source>
        <dbReference type="Pfam" id="PF05685"/>
    </source>
</evidence>
<organism evidence="2 3">
    <name type="scientific">Moorena producens PAL-8-15-08-1</name>
    <dbReference type="NCBI Taxonomy" id="1458985"/>
    <lineage>
        <taxon>Bacteria</taxon>
        <taxon>Bacillati</taxon>
        <taxon>Cyanobacteriota</taxon>
        <taxon>Cyanophyceae</taxon>
        <taxon>Coleofasciculales</taxon>
        <taxon>Coleofasciculaceae</taxon>
        <taxon>Moorena</taxon>
    </lineage>
</organism>
<dbReference type="SUPFAM" id="SSF52980">
    <property type="entry name" value="Restriction endonuclease-like"/>
    <property type="match status" value="1"/>
</dbReference>
<dbReference type="CDD" id="cd06260">
    <property type="entry name" value="DUF820-like"/>
    <property type="match status" value="1"/>
</dbReference>
<protein>
    <recommendedName>
        <fullName evidence="1">Putative restriction endonuclease domain-containing protein</fullName>
    </recommendedName>
</protein>
<dbReference type="Proteomes" id="UP000177870">
    <property type="component" value="Chromosome"/>
</dbReference>
<dbReference type="OrthoDB" id="422510at2"/>